<dbReference type="Pfam" id="PF00936">
    <property type="entry name" value="BMC"/>
    <property type="match status" value="1"/>
</dbReference>
<evidence type="ECO:0000313" key="5">
    <source>
        <dbReference type="EMBL" id="SES04294.1"/>
    </source>
</evidence>
<sequence>MEYEALGMIEVIGFLGAVEAADTALKAANVTFVQAEVISGGLTTVQIVGDVGAVQSAVEAAVSATEKLDCLIGSHVIPRMDAATAKMVFSKLAKKEKVSIEEPMENTMKSTEVSSVNAAKESLKKEIQEVVEESLDQELAQMKVVDLRKMASQMEVTSLSKKEIKFANKKALIDAIQAEKERNDK</sequence>
<dbReference type="CDD" id="cd07045">
    <property type="entry name" value="BMC_CcmK_like"/>
    <property type="match status" value="1"/>
</dbReference>
<evidence type="ECO:0000259" key="4">
    <source>
        <dbReference type="PROSITE" id="PS51930"/>
    </source>
</evidence>
<gene>
    <name evidence="5" type="ORF">SAMN04488559_12136</name>
</gene>
<dbReference type="InterPro" id="IPR050575">
    <property type="entry name" value="BMC_shell"/>
</dbReference>
<protein>
    <submittedName>
        <fullName evidence="5">Energy-coupling factor transport system substrate-specific component</fullName>
    </submittedName>
</protein>
<name>A0A1H9U552_9LACT</name>
<dbReference type="PANTHER" id="PTHR33941">
    <property type="entry name" value="PROPANEDIOL UTILIZATION PROTEIN PDUA"/>
    <property type="match status" value="1"/>
</dbReference>
<keyword evidence="6" id="KW-1185">Reference proteome</keyword>
<evidence type="ECO:0000256" key="2">
    <source>
        <dbReference type="ARBA" id="ARBA00024446"/>
    </source>
</evidence>
<evidence type="ECO:0000313" key="6">
    <source>
        <dbReference type="Proteomes" id="UP000198948"/>
    </source>
</evidence>
<feature type="domain" description="BMC" evidence="4">
    <location>
        <begin position="5"/>
        <end position="89"/>
    </location>
</feature>
<dbReference type="InterPro" id="IPR000249">
    <property type="entry name" value="BMC_dom"/>
</dbReference>
<dbReference type="InterPro" id="IPR037233">
    <property type="entry name" value="CcmK-like_sf"/>
</dbReference>
<dbReference type="OrthoDB" id="9812608at2"/>
<dbReference type="Proteomes" id="UP000198948">
    <property type="component" value="Unassembled WGS sequence"/>
</dbReference>
<dbReference type="RefSeq" id="WP_092653741.1">
    <property type="nucleotide sequence ID" value="NZ_FOHA01000021.1"/>
</dbReference>
<keyword evidence="2" id="KW-1283">Bacterial microcompartment</keyword>
<dbReference type="InterPro" id="IPR044872">
    <property type="entry name" value="CcmK/CsoS1_BMC"/>
</dbReference>
<comment type="similarity">
    <text evidence="3">Belongs to the bacterial microcompartments protein family.</text>
</comment>
<dbReference type="SUPFAM" id="SSF143414">
    <property type="entry name" value="CcmK-like"/>
    <property type="match status" value="1"/>
</dbReference>
<dbReference type="PROSITE" id="PS51930">
    <property type="entry name" value="BMC_2"/>
    <property type="match status" value="1"/>
</dbReference>
<dbReference type="SMART" id="SM00877">
    <property type="entry name" value="BMC"/>
    <property type="match status" value="1"/>
</dbReference>
<dbReference type="Gene3D" id="3.30.70.1710">
    <property type="match status" value="1"/>
</dbReference>
<dbReference type="AlphaFoldDB" id="A0A1H9U552"/>
<dbReference type="GO" id="GO:0031469">
    <property type="term" value="C:bacterial microcompartment"/>
    <property type="evidence" value="ECO:0007669"/>
    <property type="project" value="UniProtKB-SubCell"/>
</dbReference>
<evidence type="ECO:0000256" key="3">
    <source>
        <dbReference type="PROSITE-ProRule" id="PRU01278"/>
    </source>
</evidence>
<evidence type="ECO:0000256" key="1">
    <source>
        <dbReference type="ARBA" id="ARBA00024322"/>
    </source>
</evidence>
<accession>A0A1H9U552</accession>
<dbReference type="PANTHER" id="PTHR33941:SF11">
    <property type="entry name" value="BACTERIAL MICROCOMPARTMENT SHELL PROTEIN PDUJ"/>
    <property type="match status" value="1"/>
</dbReference>
<proteinExistence type="inferred from homology"/>
<organism evidence="5 6">
    <name type="scientific">Isobaculum melis</name>
    <dbReference type="NCBI Taxonomy" id="142588"/>
    <lineage>
        <taxon>Bacteria</taxon>
        <taxon>Bacillati</taxon>
        <taxon>Bacillota</taxon>
        <taxon>Bacilli</taxon>
        <taxon>Lactobacillales</taxon>
        <taxon>Carnobacteriaceae</taxon>
        <taxon>Isobaculum</taxon>
    </lineage>
</organism>
<comment type="subcellular location">
    <subcellularLocation>
        <location evidence="1">Bacterial microcompartment</location>
    </subcellularLocation>
</comment>
<reference evidence="5 6" key="1">
    <citation type="submission" date="2016-10" db="EMBL/GenBank/DDBJ databases">
        <authorList>
            <person name="de Groot N.N."/>
        </authorList>
    </citation>
    <scope>NUCLEOTIDE SEQUENCE [LARGE SCALE GENOMIC DNA]</scope>
    <source>
        <strain evidence="5 6">DSM 13760</strain>
    </source>
</reference>
<dbReference type="STRING" id="142588.SAMN04488559_12136"/>
<dbReference type="EMBL" id="FOHA01000021">
    <property type="protein sequence ID" value="SES04294.1"/>
    <property type="molecule type" value="Genomic_DNA"/>
</dbReference>